<evidence type="ECO:0000256" key="2">
    <source>
        <dbReference type="ARBA" id="ARBA00006370"/>
    </source>
</evidence>
<evidence type="ECO:0000256" key="1">
    <source>
        <dbReference type="ARBA" id="ARBA00004613"/>
    </source>
</evidence>
<dbReference type="Pfam" id="PF02221">
    <property type="entry name" value="E1_DerP2_DerF2"/>
    <property type="match status" value="1"/>
</dbReference>
<feature type="chain" id="PRO_5012722909" evidence="4">
    <location>
        <begin position="16"/>
        <end position="140"/>
    </location>
</feature>
<dbReference type="Gene3D" id="2.60.40.770">
    <property type="match status" value="1"/>
</dbReference>
<evidence type="ECO:0000313" key="6">
    <source>
        <dbReference type="EMBL" id="ABU97459.1"/>
    </source>
</evidence>
<accession>A7XZG9</accession>
<dbReference type="PANTHER" id="PTHR11306">
    <property type="entry name" value="NIEMANN PICK TYPE C2 PROTEIN NPC2-RELATED"/>
    <property type="match status" value="1"/>
</dbReference>
<keyword evidence="3" id="KW-0964">Secreted</keyword>
<dbReference type="GO" id="GO:0005576">
    <property type="term" value="C:extracellular region"/>
    <property type="evidence" value="ECO:0007669"/>
    <property type="project" value="UniProtKB-SubCell"/>
</dbReference>
<dbReference type="GO" id="GO:0032934">
    <property type="term" value="F:sterol binding"/>
    <property type="evidence" value="ECO:0007669"/>
    <property type="project" value="InterPro"/>
</dbReference>
<dbReference type="InterPro" id="IPR014756">
    <property type="entry name" value="Ig_E-set"/>
</dbReference>
<organism evidence="6">
    <name type="scientific">Acarus siro</name>
    <name type="common">Flour mite</name>
    <name type="synonym">Tyroglyphus farinae</name>
    <dbReference type="NCBI Taxonomy" id="66546"/>
    <lineage>
        <taxon>Eukaryota</taxon>
        <taxon>Metazoa</taxon>
        <taxon>Ecdysozoa</taxon>
        <taxon>Arthropoda</taxon>
        <taxon>Chelicerata</taxon>
        <taxon>Arachnida</taxon>
        <taxon>Acari</taxon>
        <taxon>Acariformes</taxon>
        <taxon>Sarcoptiformes</taxon>
        <taxon>Astigmata</taxon>
        <taxon>Acaroidea</taxon>
        <taxon>Acaridae</taxon>
        <taxon>Acarinae</taxon>
        <taxon>Acarus</taxon>
    </lineage>
</organism>
<dbReference type="EMBL" id="EU106608">
    <property type="protein sequence ID" value="ABU97459.1"/>
    <property type="molecule type" value="mRNA"/>
</dbReference>
<sequence>MKFVILAALIAVAAAELKFKDCGHHEVTKVVVNDCDGAYCVLHKSKPVNFAATFVANQDSAKLHLEVLGSLNGLTIPVPGVPSDGCKVVKCPLVKGQTYTAKYSMNIPSIIPVTKSVVTVKLTGDHGVVACGSVDGEIAA</sequence>
<name>A7XZG9_ACASI</name>
<keyword evidence="4" id="KW-0732">Signal</keyword>
<feature type="signal peptide" evidence="4">
    <location>
        <begin position="1"/>
        <end position="15"/>
    </location>
</feature>
<dbReference type="SMART" id="SM00737">
    <property type="entry name" value="ML"/>
    <property type="match status" value="1"/>
</dbReference>
<dbReference type="GO" id="GO:0015918">
    <property type="term" value="P:sterol transport"/>
    <property type="evidence" value="ECO:0007669"/>
    <property type="project" value="InterPro"/>
</dbReference>
<evidence type="ECO:0000256" key="4">
    <source>
        <dbReference type="SAM" id="SignalP"/>
    </source>
</evidence>
<evidence type="ECO:0000256" key="3">
    <source>
        <dbReference type="ARBA" id="ARBA00022525"/>
    </source>
</evidence>
<proteinExistence type="evidence at transcript level"/>
<dbReference type="InterPro" id="IPR039670">
    <property type="entry name" value="NPC2-like"/>
</dbReference>
<evidence type="ECO:0000259" key="5">
    <source>
        <dbReference type="SMART" id="SM00737"/>
    </source>
</evidence>
<dbReference type="FunFam" id="2.60.40.770:FF:000001">
    <property type="entry name" value="NPC intracellular cholesterol transporter 2"/>
    <property type="match status" value="1"/>
</dbReference>
<comment type="similarity">
    <text evidence="2">Belongs to the NPC2 family.</text>
</comment>
<protein>
    <submittedName>
        <fullName evidence="6">Group 2 allergen Aca s 2</fullName>
    </submittedName>
</protein>
<comment type="subcellular location">
    <subcellularLocation>
        <location evidence="1">Secreted</location>
    </subcellularLocation>
</comment>
<dbReference type="SUPFAM" id="SSF81296">
    <property type="entry name" value="E set domains"/>
    <property type="match status" value="1"/>
</dbReference>
<dbReference type="AlphaFoldDB" id="A7XZG9"/>
<dbReference type="InterPro" id="IPR003172">
    <property type="entry name" value="ML_dom"/>
</dbReference>
<feature type="domain" description="MD-2-related lipid-recognition" evidence="5">
    <location>
        <begin position="19"/>
        <end position="136"/>
    </location>
</feature>
<dbReference type="PANTHER" id="PTHR11306:SF68">
    <property type="entry name" value="NPC INTRACELLULAR CHOLESTEROL TRANSPORTER 2"/>
    <property type="match status" value="1"/>
</dbReference>
<reference evidence="6" key="1">
    <citation type="submission" date="2007-08" db="EMBL/GenBank/DDBJ databases">
        <title>Isolation and characterization of group 2 allergen from Acarus siro.</title>
        <authorList>
            <person name="Tan C.L."/>
            <person name="Chew F.T."/>
        </authorList>
    </citation>
    <scope>NUCLEOTIDE SEQUENCE</scope>
</reference>